<dbReference type="EMBL" id="DVNM01000035">
    <property type="protein sequence ID" value="HIU69612.1"/>
    <property type="molecule type" value="Genomic_DNA"/>
</dbReference>
<proteinExistence type="predicted"/>
<reference evidence="1" key="2">
    <citation type="journal article" date="2021" name="PeerJ">
        <title>Extensive microbial diversity within the chicken gut microbiome revealed by metagenomics and culture.</title>
        <authorList>
            <person name="Gilroy R."/>
            <person name="Ravi A."/>
            <person name="Getino M."/>
            <person name="Pursley I."/>
            <person name="Horton D.L."/>
            <person name="Alikhan N.F."/>
            <person name="Baker D."/>
            <person name="Gharbi K."/>
            <person name="Hall N."/>
            <person name="Watson M."/>
            <person name="Adriaenssens E.M."/>
            <person name="Foster-Nyarko E."/>
            <person name="Jarju S."/>
            <person name="Secka A."/>
            <person name="Antonio M."/>
            <person name="Oren A."/>
            <person name="Chaudhuri R.R."/>
            <person name="La Ragione R."/>
            <person name="Hildebrand F."/>
            <person name="Pallen M.J."/>
        </authorList>
    </citation>
    <scope>NUCLEOTIDE SEQUENCE</scope>
    <source>
        <strain evidence="1">CHK176-6737</strain>
    </source>
</reference>
<gene>
    <name evidence="1" type="ORF">IAD23_06610</name>
</gene>
<comment type="caution">
    <text evidence="1">The sequence shown here is derived from an EMBL/GenBank/DDBJ whole genome shotgun (WGS) entry which is preliminary data.</text>
</comment>
<sequence>MSRKGCPKNGRPNKRANLPRGTAVCFYRLTESAKYLNSANTLAEQLMEMQGADSAFYSHKTHYTCVIYPAKSMLELALAEKEAGYEKRFARHYRSTQRAVEDLAKRLDNIETEGQMTFEDGMISCEALQIAFFALHADDEEARAFLTEKAEYIMRKHRCLVQTFAPDARIRGCTLRFWEARYDINFNANMLNSPHGWTSWKNYASYYLYLLTGKYAYLQELMDTMGACVQCIDDDGTLRWAFVPDPCIVGKQMVKANNRRGYAFEDTVVGEQYMPMISNWYRTNPKRFIHQYVINFSLPPNRLSPDYGGSCDNDVHEHFKCLAETLLAKAFIHFEEQQVFLYGCIQEKEGFVSRGDKVRTLIVRALHPGTILFDGVPYPVKHGINLLNI</sequence>
<accession>A0A9D1MW20</accession>
<organism evidence="1 2">
    <name type="scientific">Candidatus Scybalenecus merdavium</name>
    <dbReference type="NCBI Taxonomy" id="2840939"/>
    <lineage>
        <taxon>Bacteria</taxon>
        <taxon>Bacillati</taxon>
        <taxon>Bacillota</taxon>
        <taxon>Clostridia</taxon>
        <taxon>Eubacteriales</taxon>
        <taxon>Oscillospiraceae</taxon>
        <taxon>Oscillospiraceae incertae sedis</taxon>
        <taxon>Candidatus Scybalenecus</taxon>
    </lineage>
</organism>
<evidence type="ECO:0000313" key="1">
    <source>
        <dbReference type="EMBL" id="HIU69612.1"/>
    </source>
</evidence>
<name>A0A9D1MW20_9FIRM</name>
<evidence type="ECO:0000313" key="2">
    <source>
        <dbReference type="Proteomes" id="UP000824125"/>
    </source>
</evidence>
<dbReference type="Proteomes" id="UP000824125">
    <property type="component" value="Unassembled WGS sequence"/>
</dbReference>
<reference evidence="1" key="1">
    <citation type="submission" date="2020-10" db="EMBL/GenBank/DDBJ databases">
        <authorList>
            <person name="Gilroy R."/>
        </authorList>
    </citation>
    <scope>NUCLEOTIDE SEQUENCE</scope>
    <source>
        <strain evidence="1">CHK176-6737</strain>
    </source>
</reference>
<protein>
    <submittedName>
        <fullName evidence="1">Uncharacterized protein</fullName>
    </submittedName>
</protein>
<dbReference type="AlphaFoldDB" id="A0A9D1MW20"/>